<dbReference type="Proteomes" id="UP001213000">
    <property type="component" value="Unassembled WGS sequence"/>
</dbReference>
<reference evidence="3" key="1">
    <citation type="submission" date="2022-07" db="EMBL/GenBank/DDBJ databases">
        <title>Genome Sequence of Leucocoprinus birnbaumii.</title>
        <authorList>
            <person name="Buettner E."/>
        </authorList>
    </citation>
    <scope>NUCLEOTIDE SEQUENCE</scope>
    <source>
        <strain evidence="3">VT141</strain>
    </source>
</reference>
<name>A0AAD5YWN1_9AGAR</name>
<keyword evidence="4" id="KW-1185">Reference proteome</keyword>
<evidence type="ECO:0000313" key="4">
    <source>
        <dbReference type="Proteomes" id="UP001213000"/>
    </source>
</evidence>
<gene>
    <name evidence="3" type="ORF">NP233_g5185</name>
</gene>
<keyword evidence="2" id="KW-0472">Membrane</keyword>
<feature type="compositionally biased region" description="Low complexity" evidence="1">
    <location>
        <begin position="19"/>
        <end position="31"/>
    </location>
</feature>
<feature type="region of interest" description="Disordered" evidence="1">
    <location>
        <begin position="342"/>
        <end position="366"/>
    </location>
</feature>
<evidence type="ECO:0000256" key="2">
    <source>
        <dbReference type="SAM" id="Phobius"/>
    </source>
</evidence>
<evidence type="ECO:0000313" key="3">
    <source>
        <dbReference type="EMBL" id="KAJ3569238.1"/>
    </source>
</evidence>
<dbReference type="EMBL" id="JANIEX010000299">
    <property type="protein sequence ID" value="KAJ3569238.1"/>
    <property type="molecule type" value="Genomic_DNA"/>
</dbReference>
<feature type="compositionally biased region" description="Polar residues" evidence="1">
    <location>
        <begin position="1"/>
        <end position="18"/>
    </location>
</feature>
<comment type="caution">
    <text evidence="3">The sequence shown here is derived from an EMBL/GenBank/DDBJ whole genome shotgun (WGS) entry which is preliminary data.</text>
</comment>
<accession>A0AAD5YWN1</accession>
<keyword evidence="2" id="KW-1133">Transmembrane helix</keyword>
<proteinExistence type="predicted"/>
<sequence>MPSNDHITSDLSSSQSEKSPLISLVGSSSSPTDQGLTARRGRFHLIRCVLFFILEAGYIILAAYLRRTPLPIPHYVAGKYKLDSIKSGVTTISILWHTIAGIFASDILADSFSREWSAIKGPPTDRVSLITAGVIDRLLHLFLAKSTRTFKFTLCTSVLLFVLLRIGPSTIIVTFGYEYDDIPIGGLMLGSSDISRAVLKVEQLLGLNTGFETERNWIIPRPASNASKFAIIDYSSDIIRFNHTCQWYPPAFTTTGGQAQVTLGGETFNWTGFTTVPEQANSTTNGTSVSFLQQSNINSGLFAFLIFGGNATIPLQYDNQPNDTSSLGQNILKRATISTSAGTSPNDGFSTSAIDTTTGTSPNDGYSIATPLDTMTGTSPNDGYSLVASPGGGVVFAPSSGLIPTNNTIDLSGLQTVYQPALYNFSTSRFKTPTTNSSDLVFRAPLVTALLCNPQPVLSTGYIQLASNKLTVQSYTLNSSQSRNIDPKDIPIFFSSALEGVDEDIIMVSTQKSKFQPVFVDFSPLATRLLLPPIGGNASSWANASLAPLSLGDIGRRMDAFVLSVSKVQRVDGVEGTGETFGTTGSDTRRLPATLISQGQVLTSNSVYFPVTACLALLVFAGCVLIATLIQLEGRPPFDLQHILALAPAPLSAPKVWSR</sequence>
<keyword evidence="2" id="KW-0812">Transmembrane</keyword>
<feature type="compositionally biased region" description="Polar residues" evidence="1">
    <location>
        <begin position="342"/>
        <end position="364"/>
    </location>
</feature>
<organism evidence="3 4">
    <name type="scientific">Leucocoprinus birnbaumii</name>
    <dbReference type="NCBI Taxonomy" id="56174"/>
    <lineage>
        <taxon>Eukaryota</taxon>
        <taxon>Fungi</taxon>
        <taxon>Dikarya</taxon>
        <taxon>Basidiomycota</taxon>
        <taxon>Agaricomycotina</taxon>
        <taxon>Agaricomycetes</taxon>
        <taxon>Agaricomycetidae</taxon>
        <taxon>Agaricales</taxon>
        <taxon>Agaricineae</taxon>
        <taxon>Agaricaceae</taxon>
        <taxon>Leucocoprinus</taxon>
    </lineage>
</organism>
<feature type="transmembrane region" description="Helical" evidence="2">
    <location>
        <begin position="45"/>
        <end position="65"/>
    </location>
</feature>
<evidence type="ECO:0000256" key="1">
    <source>
        <dbReference type="SAM" id="MobiDB-lite"/>
    </source>
</evidence>
<dbReference type="AlphaFoldDB" id="A0AAD5YWN1"/>
<protein>
    <submittedName>
        <fullName evidence="3">Uncharacterized protein</fullName>
    </submittedName>
</protein>
<feature type="region of interest" description="Disordered" evidence="1">
    <location>
        <begin position="1"/>
        <end position="34"/>
    </location>
</feature>
<feature type="transmembrane region" description="Helical" evidence="2">
    <location>
        <begin position="607"/>
        <end position="630"/>
    </location>
</feature>